<accession>A0A7S2ESH6</accession>
<evidence type="ECO:0000313" key="6">
    <source>
        <dbReference type="EMBL" id="CAD9353875.1"/>
    </source>
</evidence>
<keyword evidence="2 5" id="KW-0812">Transmembrane</keyword>
<dbReference type="AlphaFoldDB" id="A0A7S2ESH6"/>
<dbReference type="GO" id="GO:0005794">
    <property type="term" value="C:Golgi apparatus"/>
    <property type="evidence" value="ECO:0007669"/>
    <property type="project" value="TreeGrafter"/>
</dbReference>
<dbReference type="PANTHER" id="PTHR19317:SF0">
    <property type="entry name" value="PRENYLATED RAB ACCEPTOR PROTEIN 1"/>
    <property type="match status" value="1"/>
</dbReference>
<dbReference type="EMBL" id="HBGO01029926">
    <property type="protein sequence ID" value="CAD9353875.1"/>
    <property type="molecule type" value="Transcribed_RNA"/>
</dbReference>
<organism evidence="6">
    <name type="scientific">Trieres chinensis</name>
    <name type="common">Marine centric diatom</name>
    <name type="synonym">Odontella sinensis</name>
    <dbReference type="NCBI Taxonomy" id="1514140"/>
    <lineage>
        <taxon>Eukaryota</taxon>
        <taxon>Sar</taxon>
        <taxon>Stramenopiles</taxon>
        <taxon>Ochrophyta</taxon>
        <taxon>Bacillariophyta</taxon>
        <taxon>Mediophyceae</taxon>
        <taxon>Biddulphiophycidae</taxon>
        <taxon>Eupodiscales</taxon>
        <taxon>Parodontellaceae</taxon>
        <taxon>Trieres</taxon>
    </lineage>
</organism>
<feature type="transmembrane region" description="Helical" evidence="5">
    <location>
        <begin position="167"/>
        <end position="187"/>
    </location>
</feature>
<sequence length="237" mass="25550">MAIEDGSGSTGGSIAASGATAALGGVIGSLKEKWDASGGQEVLSNVSSSIPQGTKDMLSKTTSKFFNRQHLRSPYVFFGVGEERPFYVERSPALLGPRLQHNLRFFYLNYMILTAILFVLTVIVSPSALVGMALLGVGWMSVIRATQEGSMNVKGVTISQKQATIGMSVVSVVVLFYLLSHIFWWTMFTSGFLVGSHAVLRDASMHKDEEDRVDMVGDLGEDASFLTSPTLVEQDVA</sequence>
<evidence type="ECO:0000256" key="5">
    <source>
        <dbReference type="RuleBase" id="RU363107"/>
    </source>
</evidence>
<evidence type="ECO:0000256" key="2">
    <source>
        <dbReference type="ARBA" id="ARBA00022692"/>
    </source>
</evidence>
<comment type="subcellular location">
    <subcellularLocation>
        <location evidence="1 5">Membrane</location>
        <topology evidence="1 5">Multi-pass membrane protein</topology>
    </subcellularLocation>
</comment>
<dbReference type="PANTHER" id="PTHR19317">
    <property type="entry name" value="PRENYLATED RAB ACCEPTOR 1-RELATED"/>
    <property type="match status" value="1"/>
</dbReference>
<comment type="similarity">
    <text evidence="5">Belongs to the PRA1 family.</text>
</comment>
<name>A0A7S2ESH6_TRICV</name>
<dbReference type="InterPro" id="IPR004895">
    <property type="entry name" value="Prenylated_rab_accept_PRA1"/>
</dbReference>
<proteinExistence type="inferred from homology"/>
<gene>
    <name evidence="6" type="ORF">OSIN01602_LOCUS17182</name>
</gene>
<dbReference type="GO" id="GO:0016020">
    <property type="term" value="C:membrane"/>
    <property type="evidence" value="ECO:0007669"/>
    <property type="project" value="UniProtKB-SubCell"/>
</dbReference>
<keyword evidence="3 5" id="KW-1133">Transmembrane helix</keyword>
<evidence type="ECO:0000256" key="1">
    <source>
        <dbReference type="ARBA" id="ARBA00004141"/>
    </source>
</evidence>
<keyword evidence="4 5" id="KW-0472">Membrane</keyword>
<protein>
    <recommendedName>
        <fullName evidence="5">PRA1 family protein</fullName>
    </recommendedName>
</protein>
<feature type="transmembrane region" description="Helical" evidence="5">
    <location>
        <begin position="105"/>
        <end position="123"/>
    </location>
</feature>
<dbReference type="Pfam" id="PF03208">
    <property type="entry name" value="PRA1"/>
    <property type="match status" value="1"/>
</dbReference>
<feature type="transmembrane region" description="Helical" evidence="5">
    <location>
        <begin position="129"/>
        <end position="146"/>
    </location>
</feature>
<evidence type="ECO:0000256" key="4">
    <source>
        <dbReference type="ARBA" id="ARBA00023136"/>
    </source>
</evidence>
<reference evidence="6" key="1">
    <citation type="submission" date="2021-01" db="EMBL/GenBank/DDBJ databases">
        <authorList>
            <person name="Corre E."/>
            <person name="Pelletier E."/>
            <person name="Niang G."/>
            <person name="Scheremetjew M."/>
            <person name="Finn R."/>
            <person name="Kale V."/>
            <person name="Holt S."/>
            <person name="Cochrane G."/>
            <person name="Meng A."/>
            <person name="Brown T."/>
            <person name="Cohen L."/>
        </authorList>
    </citation>
    <scope>NUCLEOTIDE SEQUENCE</scope>
    <source>
        <strain evidence="6">Grunow 1884</strain>
    </source>
</reference>
<evidence type="ECO:0000256" key="3">
    <source>
        <dbReference type="ARBA" id="ARBA00022989"/>
    </source>
</evidence>